<feature type="region of interest" description="Disordered" evidence="2">
    <location>
        <begin position="1"/>
        <end position="28"/>
    </location>
</feature>
<keyword evidence="4" id="KW-1185">Reference proteome</keyword>
<dbReference type="Proteomes" id="UP000672032">
    <property type="component" value="Chromosome 3"/>
</dbReference>
<organism evidence="3 4">
    <name type="scientific">Monilinia vaccinii-corymbosi</name>
    <dbReference type="NCBI Taxonomy" id="61207"/>
    <lineage>
        <taxon>Eukaryota</taxon>
        <taxon>Fungi</taxon>
        <taxon>Dikarya</taxon>
        <taxon>Ascomycota</taxon>
        <taxon>Pezizomycotina</taxon>
        <taxon>Leotiomycetes</taxon>
        <taxon>Helotiales</taxon>
        <taxon>Sclerotiniaceae</taxon>
        <taxon>Monilinia</taxon>
    </lineage>
</organism>
<evidence type="ECO:0000256" key="1">
    <source>
        <dbReference type="SAM" id="Coils"/>
    </source>
</evidence>
<gene>
    <name evidence="3" type="ORF">DSL72_001827</name>
</gene>
<reference evidence="3" key="1">
    <citation type="submission" date="2020-10" db="EMBL/GenBank/DDBJ databases">
        <title>Genome Sequence of Monilinia vaccinii-corymbosi Sheds Light on Mummy Berry Disease Infection of Blueberry and Mating Type.</title>
        <authorList>
            <person name="Yow A.G."/>
            <person name="Zhang Y."/>
            <person name="Bansal K."/>
            <person name="Eacker S.M."/>
            <person name="Sullivan S."/>
            <person name="Liachko I."/>
            <person name="Cubeta M.A."/>
            <person name="Rollins J.A."/>
            <person name="Ashrafi H."/>
        </authorList>
    </citation>
    <scope>NUCLEOTIDE SEQUENCE</scope>
    <source>
        <strain evidence="3">RL-1</strain>
    </source>
</reference>
<name>A0A8A3PAX2_9HELO</name>
<keyword evidence="1" id="KW-0175">Coiled coil</keyword>
<evidence type="ECO:0000256" key="2">
    <source>
        <dbReference type="SAM" id="MobiDB-lite"/>
    </source>
</evidence>
<accession>A0A8A3PAX2</accession>
<dbReference type="EMBL" id="CP063407">
    <property type="protein sequence ID" value="QSZ32253.1"/>
    <property type="molecule type" value="Genomic_DNA"/>
</dbReference>
<feature type="coiled-coil region" evidence="1">
    <location>
        <begin position="30"/>
        <end position="64"/>
    </location>
</feature>
<sequence length="122" mass="13618">MESNKFLTNDPSNPICRTTPKLTSENKTPNENLTTLIKEHEAKISHINLRLSEMEQRIKDFEDALVGVDAIDHIVQVLEDKASDEANGNTDIVQKHLKPADALKKQKNMYRALGINPTGVGL</sequence>
<proteinExistence type="predicted"/>
<evidence type="ECO:0000313" key="3">
    <source>
        <dbReference type="EMBL" id="QSZ32253.1"/>
    </source>
</evidence>
<dbReference type="AlphaFoldDB" id="A0A8A3PAX2"/>
<protein>
    <submittedName>
        <fullName evidence="3">Uncharacterized protein</fullName>
    </submittedName>
</protein>
<evidence type="ECO:0000313" key="4">
    <source>
        <dbReference type="Proteomes" id="UP000672032"/>
    </source>
</evidence>
<dbReference type="OrthoDB" id="3548212at2759"/>